<protein>
    <submittedName>
        <fullName evidence="2">Uncharacterized protein</fullName>
    </submittedName>
</protein>
<feature type="region of interest" description="Disordered" evidence="1">
    <location>
        <begin position="220"/>
        <end position="239"/>
    </location>
</feature>
<feature type="compositionally biased region" description="Polar residues" evidence="1">
    <location>
        <begin position="134"/>
        <end position="143"/>
    </location>
</feature>
<dbReference type="EMBL" id="ML119115">
    <property type="protein sequence ID" value="RPB14971.1"/>
    <property type="molecule type" value="Genomic_DNA"/>
</dbReference>
<evidence type="ECO:0000313" key="2">
    <source>
        <dbReference type="EMBL" id="RPB14971.1"/>
    </source>
</evidence>
<feature type="region of interest" description="Disordered" evidence="1">
    <location>
        <begin position="1"/>
        <end position="203"/>
    </location>
</feature>
<dbReference type="OrthoDB" id="6513042at2759"/>
<feature type="compositionally biased region" description="Polar residues" evidence="1">
    <location>
        <begin position="220"/>
        <end position="232"/>
    </location>
</feature>
<dbReference type="InParanoid" id="A0A3N4L2Y4"/>
<evidence type="ECO:0000313" key="3">
    <source>
        <dbReference type="Proteomes" id="UP000277580"/>
    </source>
</evidence>
<proteinExistence type="predicted"/>
<feature type="compositionally biased region" description="Acidic residues" evidence="1">
    <location>
        <begin position="395"/>
        <end position="406"/>
    </location>
</feature>
<keyword evidence="3" id="KW-1185">Reference proteome</keyword>
<feature type="compositionally biased region" description="Polar residues" evidence="1">
    <location>
        <begin position="324"/>
        <end position="345"/>
    </location>
</feature>
<organism evidence="2 3">
    <name type="scientific">Morchella conica CCBAS932</name>
    <dbReference type="NCBI Taxonomy" id="1392247"/>
    <lineage>
        <taxon>Eukaryota</taxon>
        <taxon>Fungi</taxon>
        <taxon>Dikarya</taxon>
        <taxon>Ascomycota</taxon>
        <taxon>Pezizomycotina</taxon>
        <taxon>Pezizomycetes</taxon>
        <taxon>Pezizales</taxon>
        <taxon>Morchellaceae</taxon>
        <taxon>Morchella</taxon>
    </lineage>
</organism>
<feature type="compositionally biased region" description="Polar residues" evidence="1">
    <location>
        <begin position="27"/>
        <end position="53"/>
    </location>
</feature>
<sequence length="549" mass="59375">MSRKPTTSFFDTDHSAKRAPRWKRNPNALQQRDPSSHASRTNSAAGSIPVSTETKSKLGAFAFNKPSTPIKAATGPGNAPGGGGGDDNDDADLEISKSNSKTPIPGPDAMKECPKTPAPILQLSDLIGIGDEGTPTQALLQTRDSPEDRIMWQMSPRGTPNGASQTTPAPKKGRRGKKQTASPNVVTPIGRKRGETFNPQRLGVLKTPLADPAMQLWSKYSTTGNSSGSNPDANPAARLFGVEGTNQSPLGLRRAYSCGPDWPQTRLKRRKIVSSEDISELDEVPEGPIRSEGEPGNRAPGPSRLSRVSRLVDKVKETLEKPSSMPNILSSSPLHENSLDGTSSPIRRGGGGRTYTINPQAEESEDEDEDEDEDGDGDDEDNSNDKEKGHMASSDSEDFGDFDDDIDMMMLDKAEELAENNTGTHQTMASLAGDAVLEPELPSGKGQRILTPVKKSVVEEEDEDEFGDDDDDEFAAGVESLISKYETTQTTVNNPNTSSPDQQHQLFRSRPEYHKTATEIAASQVLEEFGDIDFDEWNDEELEISSGLI</sequence>
<feature type="compositionally biased region" description="Polar residues" evidence="1">
    <location>
        <begin position="1"/>
        <end position="10"/>
    </location>
</feature>
<feature type="compositionally biased region" description="Basic and acidic residues" evidence="1">
    <location>
        <begin position="310"/>
        <end position="320"/>
    </location>
</feature>
<gene>
    <name evidence="2" type="ORF">P167DRAFT_28845</name>
</gene>
<evidence type="ECO:0000256" key="1">
    <source>
        <dbReference type="SAM" id="MobiDB-lite"/>
    </source>
</evidence>
<feature type="region of interest" description="Disordered" evidence="1">
    <location>
        <begin position="269"/>
        <end position="406"/>
    </location>
</feature>
<reference evidence="2 3" key="1">
    <citation type="journal article" date="2018" name="Nat. Ecol. Evol.">
        <title>Pezizomycetes genomes reveal the molecular basis of ectomycorrhizal truffle lifestyle.</title>
        <authorList>
            <person name="Murat C."/>
            <person name="Payen T."/>
            <person name="Noel B."/>
            <person name="Kuo A."/>
            <person name="Morin E."/>
            <person name="Chen J."/>
            <person name="Kohler A."/>
            <person name="Krizsan K."/>
            <person name="Balestrini R."/>
            <person name="Da Silva C."/>
            <person name="Montanini B."/>
            <person name="Hainaut M."/>
            <person name="Levati E."/>
            <person name="Barry K.W."/>
            <person name="Belfiori B."/>
            <person name="Cichocki N."/>
            <person name="Clum A."/>
            <person name="Dockter R.B."/>
            <person name="Fauchery L."/>
            <person name="Guy J."/>
            <person name="Iotti M."/>
            <person name="Le Tacon F."/>
            <person name="Lindquist E.A."/>
            <person name="Lipzen A."/>
            <person name="Malagnac F."/>
            <person name="Mello A."/>
            <person name="Molinier V."/>
            <person name="Miyauchi S."/>
            <person name="Poulain J."/>
            <person name="Riccioni C."/>
            <person name="Rubini A."/>
            <person name="Sitrit Y."/>
            <person name="Splivallo R."/>
            <person name="Traeger S."/>
            <person name="Wang M."/>
            <person name="Zifcakova L."/>
            <person name="Wipf D."/>
            <person name="Zambonelli A."/>
            <person name="Paolocci F."/>
            <person name="Nowrousian M."/>
            <person name="Ottonello S."/>
            <person name="Baldrian P."/>
            <person name="Spatafora J.W."/>
            <person name="Henrissat B."/>
            <person name="Nagy L.G."/>
            <person name="Aury J.M."/>
            <person name="Wincker P."/>
            <person name="Grigoriev I.V."/>
            <person name="Bonfante P."/>
            <person name="Martin F.M."/>
        </authorList>
    </citation>
    <scope>NUCLEOTIDE SEQUENCE [LARGE SCALE GENOMIC DNA]</scope>
    <source>
        <strain evidence="2 3">CCBAS932</strain>
    </source>
</reference>
<name>A0A3N4L2Y4_9PEZI</name>
<feature type="region of interest" description="Disordered" evidence="1">
    <location>
        <begin position="438"/>
        <end position="472"/>
    </location>
</feature>
<feature type="compositionally biased region" description="Acidic residues" evidence="1">
    <location>
        <begin position="459"/>
        <end position="472"/>
    </location>
</feature>
<dbReference type="Proteomes" id="UP000277580">
    <property type="component" value="Unassembled WGS sequence"/>
</dbReference>
<accession>A0A3N4L2Y4</accession>
<feature type="compositionally biased region" description="Acidic residues" evidence="1">
    <location>
        <begin position="362"/>
        <end position="382"/>
    </location>
</feature>
<dbReference type="AlphaFoldDB" id="A0A3N4L2Y4"/>
<dbReference type="STRING" id="1392247.A0A3N4L2Y4"/>
<feature type="compositionally biased region" description="Polar residues" evidence="1">
    <location>
        <begin position="156"/>
        <end position="168"/>
    </location>
</feature>